<feature type="compositionally biased region" description="Basic and acidic residues" evidence="2">
    <location>
        <begin position="14"/>
        <end position="40"/>
    </location>
</feature>
<feature type="compositionally biased region" description="Basic and acidic residues" evidence="2">
    <location>
        <begin position="555"/>
        <end position="567"/>
    </location>
</feature>
<feature type="compositionally biased region" description="Low complexity" evidence="2">
    <location>
        <begin position="496"/>
        <end position="511"/>
    </location>
</feature>
<feature type="compositionally biased region" description="Basic and acidic residues" evidence="2">
    <location>
        <begin position="407"/>
        <end position="424"/>
    </location>
</feature>
<keyword evidence="3" id="KW-1185">Reference proteome</keyword>
<feature type="compositionally biased region" description="Basic and acidic residues" evidence="2">
    <location>
        <begin position="345"/>
        <end position="354"/>
    </location>
</feature>
<keyword evidence="1" id="KW-0040">ANK repeat</keyword>
<dbReference type="SMART" id="SM00248">
    <property type="entry name" value="ANK"/>
    <property type="match status" value="3"/>
</dbReference>
<dbReference type="PROSITE" id="PS50088">
    <property type="entry name" value="ANK_REPEAT"/>
    <property type="match status" value="3"/>
</dbReference>
<feature type="compositionally biased region" description="Basic residues" evidence="2">
    <location>
        <begin position="72"/>
        <end position="85"/>
    </location>
</feature>
<feature type="compositionally biased region" description="Low complexity" evidence="2">
    <location>
        <begin position="114"/>
        <end position="133"/>
    </location>
</feature>
<sequence>MDDNAPTTNADSDDPAKSSDVSGHHATDRDGDAASMKSDDDAMSETGKSTCSSHPFSSPNPSEQDDGDPHGHDRRRGSSSRHHRRMPADSASTPRHVYPMSMRQQLALLKQMDPPSESPKSPAAAAHTTPTSTGRNRRIAKVHKKNDRGETPLHVAARKGEYRQCRRLLTAGALVNSADYAGWTALHEACSHGRFKVAKVLILGGADVNATGLDDESPLHDASYNGNKQLVWLLLRHGADKTKANKEGKLPIDLCEDEEVRKLLLGDRPIDSPPDSPESAMSDSGNDRGEGLSAASSPKHEPLHESSSESALLTIATPPTLPSSTTWPTLGDAATASSAVTPSRKTPEPDRDAVAEADAADKTLTPSMVAVEEDAAATTEPEMKEIQEDEKAEETRESEAVEAETPADEKRDERTPSGKRRASEPVENETPTSSKQARTESPDKNSEKVKSMRIRDQMRHQRFHQQQQRFQSAIGDKKRRGPAGGDLARSPRGRPRAAGVGRRQSGGSRQASPEKTGDVYDFHSSSDSEEQQTLSVQRERKASERRADQLLTEQPSRERKASERRADQLLTEQPSVDPLVTARSADVTPTPMDPAVSVAEISNSAPSTPSTSTAVHHSKKGRLLGLPALAAAAAAVTADQSVVVEAAGSLTMASAAEGDDATDNDRKVPPLRISLTKTPSEEDGQSGPMDVRARSAEPAEQQTSAKAVAKNASSDGSGNGQEAKAPRLTRSKLRAQGLQLDDAERASGVNLHPHKRKGPWRRSSAAQLPTPAAPVEQAAPAAPAPWPCSSSESAASLMKKNSYEGFRLMRRLIENGWSSLDANRNQPISRPYQPPPHYDNFLVNKKSYLLERTHEKQKPEAAPVEGLSEAMRQLFSKQQQNRDQLSLEHRIQRDRLRLFCEKETLRLRARAANANRPPLSAVRVVRESEIYNPIMVDKSSLTPKETTESALTTAHDALMLRLNKQKVQMLNRQKMEADAMHASQKMCWEAELKKIGELDFGQKWRYDAHFVSRVVVSDSLDLLPVS</sequence>
<feature type="compositionally biased region" description="Polar residues" evidence="2">
    <location>
        <begin position="335"/>
        <end position="344"/>
    </location>
</feature>
<feature type="compositionally biased region" description="Basic and acidic residues" evidence="2">
    <location>
        <begin position="298"/>
        <end position="307"/>
    </location>
</feature>
<evidence type="ECO:0000256" key="2">
    <source>
        <dbReference type="SAM" id="MobiDB-lite"/>
    </source>
</evidence>
<feature type="region of interest" description="Disordered" evidence="2">
    <location>
        <begin position="655"/>
        <end position="787"/>
    </location>
</feature>
<feature type="compositionally biased region" description="Basic and acidic residues" evidence="2">
    <location>
        <begin position="515"/>
        <end position="526"/>
    </location>
</feature>
<feature type="compositionally biased region" description="Basic and acidic residues" evidence="2">
    <location>
        <begin position="437"/>
        <end position="459"/>
    </location>
</feature>
<feature type="compositionally biased region" description="Low complexity" evidence="2">
    <location>
        <begin position="604"/>
        <end position="614"/>
    </location>
</feature>
<accession>A0A914X3Y0</accession>
<dbReference type="InterPro" id="IPR002110">
    <property type="entry name" value="Ankyrin_rpt"/>
</dbReference>
<feature type="compositionally biased region" description="Basic and acidic residues" evidence="2">
    <location>
        <begin position="537"/>
        <end position="548"/>
    </location>
</feature>
<evidence type="ECO:0000313" key="4">
    <source>
        <dbReference type="WBParaSite" id="PSAMB.scaffold6323size9731.g28328.t1"/>
    </source>
</evidence>
<feature type="compositionally biased region" description="Polar residues" evidence="2">
    <location>
        <begin position="700"/>
        <end position="716"/>
    </location>
</feature>
<dbReference type="GO" id="GO:0005654">
    <property type="term" value="C:nucleoplasm"/>
    <property type="evidence" value="ECO:0007669"/>
    <property type="project" value="TreeGrafter"/>
</dbReference>
<dbReference type="PANTHER" id="PTHR24149:SF14">
    <property type="entry name" value="ANKYRIN REPEAT DOMAIN 12"/>
    <property type="match status" value="1"/>
</dbReference>
<organism evidence="3 4">
    <name type="scientific">Plectus sambesii</name>
    <dbReference type="NCBI Taxonomy" id="2011161"/>
    <lineage>
        <taxon>Eukaryota</taxon>
        <taxon>Metazoa</taxon>
        <taxon>Ecdysozoa</taxon>
        <taxon>Nematoda</taxon>
        <taxon>Chromadorea</taxon>
        <taxon>Plectida</taxon>
        <taxon>Plectina</taxon>
        <taxon>Plectoidea</taxon>
        <taxon>Plectidae</taxon>
        <taxon>Plectus</taxon>
    </lineage>
</organism>
<proteinExistence type="predicted"/>
<protein>
    <submittedName>
        <fullName evidence="4">Ankyrin repeat domain-containing protein 12</fullName>
    </submittedName>
</protein>
<dbReference type="PROSITE" id="PS50297">
    <property type="entry name" value="ANK_REP_REGION"/>
    <property type="match status" value="3"/>
</dbReference>
<dbReference type="InterPro" id="IPR053210">
    <property type="entry name" value="ANKRD12"/>
</dbReference>
<dbReference type="WBParaSite" id="PSAMB.scaffold6323size9731.g28328.t1">
    <property type="protein sequence ID" value="PSAMB.scaffold6323size9731.g28328.t1"/>
    <property type="gene ID" value="PSAMB.scaffold6323size9731.g28328"/>
</dbReference>
<feature type="compositionally biased region" description="Polar residues" evidence="2">
    <location>
        <begin position="1"/>
        <end position="10"/>
    </location>
</feature>
<dbReference type="PRINTS" id="PR01415">
    <property type="entry name" value="ANKYRIN"/>
</dbReference>
<feature type="compositionally biased region" description="Low complexity" evidence="2">
    <location>
        <begin position="310"/>
        <end position="330"/>
    </location>
</feature>
<dbReference type="SUPFAM" id="SSF48403">
    <property type="entry name" value="Ankyrin repeat"/>
    <property type="match status" value="1"/>
</dbReference>
<reference evidence="4" key="1">
    <citation type="submission" date="2022-11" db="UniProtKB">
        <authorList>
            <consortium name="WormBaseParasite"/>
        </authorList>
    </citation>
    <scope>IDENTIFICATION</scope>
</reference>
<feature type="compositionally biased region" description="Low complexity" evidence="2">
    <location>
        <begin position="769"/>
        <end position="787"/>
    </location>
</feature>
<feature type="compositionally biased region" description="Basic residues" evidence="2">
    <location>
        <begin position="135"/>
        <end position="146"/>
    </location>
</feature>
<name>A0A914X3Y0_9BILA</name>
<evidence type="ECO:0000313" key="3">
    <source>
        <dbReference type="Proteomes" id="UP000887566"/>
    </source>
</evidence>
<dbReference type="Proteomes" id="UP000887566">
    <property type="component" value="Unplaced"/>
</dbReference>
<dbReference type="Gene3D" id="1.25.40.20">
    <property type="entry name" value="Ankyrin repeat-containing domain"/>
    <property type="match status" value="1"/>
</dbReference>
<dbReference type="Pfam" id="PF00023">
    <property type="entry name" value="Ank"/>
    <property type="match status" value="1"/>
</dbReference>
<feature type="region of interest" description="Disordered" evidence="2">
    <location>
        <begin position="1"/>
        <end position="98"/>
    </location>
</feature>
<dbReference type="InterPro" id="IPR036770">
    <property type="entry name" value="Ankyrin_rpt-contain_sf"/>
</dbReference>
<feature type="repeat" description="ANK" evidence="1">
    <location>
        <begin position="181"/>
        <end position="213"/>
    </location>
</feature>
<feature type="compositionally biased region" description="Polar residues" evidence="2">
    <location>
        <begin position="46"/>
        <end position="62"/>
    </location>
</feature>
<feature type="repeat" description="ANK" evidence="1">
    <location>
        <begin position="148"/>
        <end position="180"/>
    </location>
</feature>
<dbReference type="PANTHER" id="PTHR24149">
    <property type="entry name" value="ANKYRIN REPEAT DOMAIN-CONTAINING PROTEIN 12"/>
    <property type="match status" value="1"/>
</dbReference>
<evidence type="ECO:0000256" key="1">
    <source>
        <dbReference type="PROSITE-ProRule" id="PRU00023"/>
    </source>
</evidence>
<feature type="region of interest" description="Disordered" evidence="2">
    <location>
        <begin position="111"/>
        <end position="150"/>
    </location>
</feature>
<dbReference type="AlphaFoldDB" id="A0A914X3Y0"/>
<feature type="region of interest" description="Disordered" evidence="2">
    <location>
        <begin position="266"/>
        <end position="618"/>
    </location>
</feature>
<feature type="repeat" description="ANK" evidence="1">
    <location>
        <begin position="214"/>
        <end position="246"/>
    </location>
</feature>
<dbReference type="Pfam" id="PF12796">
    <property type="entry name" value="Ank_2"/>
    <property type="match status" value="1"/>
</dbReference>